<protein>
    <recommendedName>
        <fullName evidence="1">site-specific DNA-methyltransferase (adenine-specific)</fullName>
        <ecNumber evidence="1">2.1.1.72</ecNumber>
    </recommendedName>
</protein>
<comment type="caution">
    <text evidence="8">The sequence shown here is derived from an EMBL/GenBank/DDBJ whole genome shotgun (WGS) entry which is preliminary data.</text>
</comment>
<dbReference type="PANTHER" id="PTHR42933:SF1">
    <property type="entry name" value="SITE-SPECIFIC DNA-METHYLTRANSFERASE (ADENINE-SPECIFIC)"/>
    <property type="match status" value="1"/>
</dbReference>
<evidence type="ECO:0000256" key="1">
    <source>
        <dbReference type="ARBA" id="ARBA00011900"/>
    </source>
</evidence>
<keyword evidence="8" id="KW-0255">Endonuclease</keyword>
<dbReference type="GO" id="GO:0003677">
    <property type="term" value="F:DNA binding"/>
    <property type="evidence" value="ECO:0007669"/>
    <property type="project" value="InterPro"/>
</dbReference>
<keyword evidence="2" id="KW-0489">Methyltransferase</keyword>
<reference evidence="8 9" key="1">
    <citation type="submission" date="2018-12" db="EMBL/GenBank/DDBJ databases">
        <title>Unveiling genomic diversity among members of the Bifidobacterium pseudolongum species, a widely distributed gut commensal of the animal kingdom.</title>
        <authorList>
            <person name="Lugli G.A."/>
            <person name="Duranti S."/>
            <person name="Albert K."/>
            <person name="Mancabelli L."/>
            <person name="Napoli S."/>
            <person name="Viappiani A."/>
            <person name="Anzalone R."/>
            <person name="Longhi G."/>
            <person name="Milani C."/>
            <person name="Turroni F."/>
            <person name="Alessandri G."/>
            <person name="Sela D.A."/>
            <person name="Van Sinderen D."/>
            <person name="Ventura M."/>
        </authorList>
    </citation>
    <scope>NUCLEOTIDE SEQUENCE [LARGE SCALE GENOMIC DNA]</scope>
    <source>
        <strain evidence="8 9">2017B</strain>
    </source>
</reference>
<dbReference type="Pfam" id="PF02384">
    <property type="entry name" value="N6_Mtase"/>
    <property type="match status" value="1"/>
</dbReference>
<dbReference type="AlphaFoldDB" id="A0A4Q5ALH0"/>
<accession>A0A4Q5ALH0</accession>
<keyword evidence="5" id="KW-0680">Restriction system</keyword>
<dbReference type="Proteomes" id="UP000291920">
    <property type="component" value="Unassembled WGS sequence"/>
</dbReference>
<evidence type="ECO:0000313" key="8">
    <source>
        <dbReference type="EMBL" id="RYQ31231.1"/>
    </source>
</evidence>
<name>A0A4Q5ALH0_9BIFI</name>
<keyword evidence="8" id="KW-0378">Hydrolase</keyword>
<dbReference type="PANTHER" id="PTHR42933">
    <property type="entry name" value="SLR6095 PROTEIN"/>
    <property type="match status" value="1"/>
</dbReference>
<evidence type="ECO:0000256" key="6">
    <source>
        <dbReference type="ARBA" id="ARBA00047942"/>
    </source>
</evidence>
<keyword evidence="8" id="KW-0540">Nuclease</keyword>
<evidence type="ECO:0000256" key="4">
    <source>
        <dbReference type="ARBA" id="ARBA00022691"/>
    </source>
</evidence>
<dbReference type="GO" id="GO:0004519">
    <property type="term" value="F:endonuclease activity"/>
    <property type="evidence" value="ECO:0007669"/>
    <property type="project" value="UniProtKB-KW"/>
</dbReference>
<evidence type="ECO:0000313" key="9">
    <source>
        <dbReference type="Proteomes" id="UP000291920"/>
    </source>
</evidence>
<evidence type="ECO:0000259" key="7">
    <source>
        <dbReference type="Pfam" id="PF02384"/>
    </source>
</evidence>
<dbReference type="EMBL" id="RYUT01000002">
    <property type="protein sequence ID" value="RYQ31231.1"/>
    <property type="molecule type" value="Genomic_DNA"/>
</dbReference>
<dbReference type="GO" id="GO:0032259">
    <property type="term" value="P:methylation"/>
    <property type="evidence" value="ECO:0007669"/>
    <property type="project" value="UniProtKB-KW"/>
</dbReference>
<dbReference type="InterPro" id="IPR051537">
    <property type="entry name" value="DNA_Adenine_Mtase"/>
</dbReference>
<proteinExistence type="predicted"/>
<evidence type="ECO:0000256" key="3">
    <source>
        <dbReference type="ARBA" id="ARBA00022679"/>
    </source>
</evidence>
<dbReference type="GO" id="GO:0009307">
    <property type="term" value="P:DNA restriction-modification system"/>
    <property type="evidence" value="ECO:0007669"/>
    <property type="project" value="UniProtKB-KW"/>
</dbReference>
<dbReference type="GO" id="GO:0009007">
    <property type="term" value="F:site-specific DNA-methyltransferase (adenine-specific) activity"/>
    <property type="evidence" value="ECO:0007669"/>
    <property type="project" value="UniProtKB-EC"/>
</dbReference>
<evidence type="ECO:0000256" key="2">
    <source>
        <dbReference type="ARBA" id="ARBA00022603"/>
    </source>
</evidence>
<dbReference type="InterPro" id="IPR003356">
    <property type="entry name" value="DNA_methylase_A-5"/>
</dbReference>
<organism evidence="8 9">
    <name type="scientific">Bifidobacterium pseudolongum subsp. globosum</name>
    <dbReference type="NCBI Taxonomy" id="1690"/>
    <lineage>
        <taxon>Bacteria</taxon>
        <taxon>Bacillati</taxon>
        <taxon>Actinomycetota</taxon>
        <taxon>Actinomycetes</taxon>
        <taxon>Bifidobacteriales</taxon>
        <taxon>Bifidobacteriaceae</taxon>
        <taxon>Bifidobacterium</taxon>
    </lineage>
</organism>
<dbReference type="InterPro" id="IPR029063">
    <property type="entry name" value="SAM-dependent_MTases_sf"/>
</dbReference>
<dbReference type="PRINTS" id="PR00507">
    <property type="entry name" value="N12N6MTFRASE"/>
</dbReference>
<dbReference type="EC" id="2.1.1.72" evidence="1"/>
<feature type="domain" description="DNA methylase adenine-specific" evidence="7">
    <location>
        <begin position="312"/>
        <end position="589"/>
    </location>
</feature>
<keyword evidence="4" id="KW-0949">S-adenosyl-L-methionine</keyword>
<evidence type="ECO:0000256" key="5">
    <source>
        <dbReference type="ARBA" id="ARBA00022747"/>
    </source>
</evidence>
<dbReference type="SUPFAM" id="SSF53335">
    <property type="entry name" value="S-adenosyl-L-methionine-dependent methyltransferases"/>
    <property type="match status" value="1"/>
</dbReference>
<gene>
    <name evidence="8" type="ORF">PG2017B_1041</name>
</gene>
<dbReference type="GO" id="GO:0008170">
    <property type="term" value="F:N-methyltransferase activity"/>
    <property type="evidence" value="ECO:0007669"/>
    <property type="project" value="InterPro"/>
</dbReference>
<sequence>MREGEQLMAKKEPKTDLWVAGQLKDCGIRFDAQGSDVKEIDEALKTASKRGTGRVGYPEYTAVIGDFVIVIEDKASIDRQIKMTDSGILDTSVKAVMDYAVNGAYFYAKHIAQHTPFKKVFAIGVSGDEKHHVITPVWVDDREGYKMLPDIESFISFSKQNIGEYYTRYVLNEATDVEKTTEQILKDAAQLHEYLRTYGTLKDQDKPLVVAGILLALDEIEYKGFAIDLLTGDQVEGSRDGDKLMNAIRTRLTRSNVGPDVKKDILLSEFSILQNSFRLNEVNETLGKTPLKYYTEFLYEHVFRNIKYQKTSEDFIGRFYGEFMRYSGGDGQTLGIILTPRHICELMCELTDVKMDDKVLDPTCGTGGFLISAMHRMLTMADTDTQRRHIKKEQLYGIELQNNMFAVAATNMILRGDGNSNLECCDFLKKNPAQVQLKGATVGLMNPPYSQGSKADPTQYELSFVEHLLDSLTVGARAAVIVPQSSMTGKSKAEQVFKVSIMKHHTLEGVITCNTDTFYGVGTNPVIAVFTAHEPHDPEHVAKFIDFRDDGYEVRAHVGLVEGDSAKDKKQHLLDVWFGRTEAASKFCVESTVKPEDEWLHSFYYFNDEIPTDADFEKAIGDYLTFEFSMVMQNREYLFEEGSDNAKA</sequence>
<dbReference type="Gene3D" id="3.40.50.150">
    <property type="entry name" value="Vaccinia Virus protein VP39"/>
    <property type="match status" value="1"/>
</dbReference>
<keyword evidence="3" id="KW-0808">Transferase</keyword>
<comment type="catalytic activity">
    <reaction evidence="6">
        <text>a 2'-deoxyadenosine in DNA + S-adenosyl-L-methionine = an N(6)-methyl-2'-deoxyadenosine in DNA + S-adenosyl-L-homocysteine + H(+)</text>
        <dbReference type="Rhea" id="RHEA:15197"/>
        <dbReference type="Rhea" id="RHEA-COMP:12418"/>
        <dbReference type="Rhea" id="RHEA-COMP:12419"/>
        <dbReference type="ChEBI" id="CHEBI:15378"/>
        <dbReference type="ChEBI" id="CHEBI:57856"/>
        <dbReference type="ChEBI" id="CHEBI:59789"/>
        <dbReference type="ChEBI" id="CHEBI:90615"/>
        <dbReference type="ChEBI" id="CHEBI:90616"/>
        <dbReference type="EC" id="2.1.1.72"/>
    </reaction>
</comment>